<organism evidence="2 3">
    <name type="scientific">Acinetobacter colistiniresistens</name>
    <dbReference type="NCBI Taxonomy" id="280145"/>
    <lineage>
        <taxon>Bacteria</taxon>
        <taxon>Pseudomonadati</taxon>
        <taxon>Pseudomonadota</taxon>
        <taxon>Gammaproteobacteria</taxon>
        <taxon>Moraxellales</taxon>
        <taxon>Moraxellaceae</taxon>
        <taxon>Acinetobacter</taxon>
    </lineage>
</organism>
<name>A0A558FPW1_9GAMM</name>
<feature type="signal peptide" evidence="1">
    <location>
        <begin position="1"/>
        <end position="29"/>
    </location>
</feature>
<dbReference type="Pfam" id="PF19577">
    <property type="entry name" value="DcaP"/>
    <property type="match status" value="1"/>
</dbReference>
<sequence>MSLSLIRKPFVVQGLAMTVAAFMMNNTHAASEQEQIQQLRDEVKELRALLQQYVPQAKQQSVLVPGQEHSNLKETHPDHPANVAVAPVVPQKSQLVFNTASGAEVKLHGFLRGDASYQAKGGDGIFNRINKVDLEGAEKNSDRFYSTATVTRLGLDFKAPVEGAKVGGKLEVDFRGGSSNDTIRIRHAYLTLNDWLFGQTTSTFLATDLQPEMLDFNSPLGIGTYRTPMVRYSGALNPDTHYFVALEKGNDDNRAPALTSKLKYDFAEGKGTTSARILLTEARSRDAYKEVLTAIDKDTFKKETKQISANDSELGWGVAVGAKYKFTDELQAMIDYSHVKGDSKFLLYTNNAYNVNPNNFGLNLNEFDALTVGTTYQITPKLRSTLAYGAMFADDSNDFAKQAVVAKDTAQNKTLQQGWWNIMYSPVTPITFGLEYIYGERKTFDGQKGKDNRVGAMARYNF</sequence>
<dbReference type="AlphaFoldDB" id="A0A558FPW1"/>
<feature type="chain" id="PRO_5021873767" evidence="1">
    <location>
        <begin position="30"/>
        <end position="462"/>
    </location>
</feature>
<dbReference type="Proteomes" id="UP000316981">
    <property type="component" value="Unassembled WGS sequence"/>
</dbReference>
<keyword evidence="1" id="KW-0732">Signal</keyword>
<dbReference type="EMBL" id="VMTP01000001">
    <property type="protein sequence ID" value="TVT87555.1"/>
    <property type="molecule type" value="Genomic_DNA"/>
</dbReference>
<dbReference type="RefSeq" id="WP_119055059.1">
    <property type="nucleotide sequence ID" value="NZ_BHGD02000090.1"/>
</dbReference>
<evidence type="ECO:0000313" key="2">
    <source>
        <dbReference type="EMBL" id="TVT87555.1"/>
    </source>
</evidence>
<accession>A0A558FPW1</accession>
<evidence type="ECO:0000256" key="1">
    <source>
        <dbReference type="SAM" id="SignalP"/>
    </source>
</evidence>
<gene>
    <name evidence="2" type="ORF">FPV60_00235</name>
</gene>
<reference evidence="2 3" key="1">
    <citation type="submission" date="2019-07" db="EMBL/GenBank/DDBJ databases">
        <title>Draft Genome Sequence of the first blaOXA-58-Harboring Acinetobacter colistiniresistens clinical isolate from Brazil.</title>
        <authorList>
            <person name="Favaro L.S."/>
            <person name="Paula-Petroli S.B."/>
            <person name="Moura C.F."/>
            <person name="Tognim M.C.B."/>
            <person name="Venancio E.J."/>
            <person name="Yamada-Ogatta S.F."/>
            <person name="Carrara-Marroni F.E."/>
        </authorList>
    </citation>
    <scope>NUCLEOTIDE SEQUENCE [LARGE SCALE GENOMIC DNA]</scope>
    <source>
        <strain evidence="2 3">DL</strain>
    </source>
</reference>
<proteinExistence type="predicted"/>
<evidence type="ECO:0000313" key="3">
    <source>
        <dbReference type="Proteomes" id="UP000316981"/>
    </source>
</evidence>
<dbReference type="SUPFAM" id="SSF56935">
    <property type="entry name" value="Porins"/>
    <property type="match status" value="1"/>
</dbReference>
<comment type="caution">
    <text evidence="2">The sequence shown here is derived from an EMBL/GenBank/DDBJ whole genome shotgun (WGS) entry which is preliminary data.</text>
</comment>
<protein>
    <submittedName>
        <fullName evidence="2">DcaP-like protein</fullName>
    </submittedName>
</protein>
<dbReference type="InterPro" id="IPR045748">
    <property type="entry name" value="DcaP"/>
</dbReference>